<organism evidence="1 2">
    <name type="scientific">Cetraspora pellucida</name>
    <dbReference type="NCBI Taxonomy" id="1433469"/>
    <lineage>
        <taxon>Eukaryota</taxon>
        <taxon>Fungi</taxon>
        <taxon>Fungi incertae sedis</taxon>
        <taxon>Mucoromycota</taxon>
        <taxon>Glomeromycotina</taxon>
        <taxon>Glomeromycetes</taxon>
        <taxon>Diversisporales</taxon>
        <taxon>Gigasporaceae</taxon>
        <taxon>Cetraspora</taxon>
    </lineage>
</organism>
<name>A0A9N9KK66_9GLOM</name>
<sequence>ASFLQTYPNLLNCIYDSIEFRVAENKRRRKIIKVRTVNYLVNDIRNIYSEYIVRSTINNYLQPSCSNSIAAKTHHYSANIMVSSVSRTDNNVHPDKHYCLAFVKVASQYAFLFSKFPVIISQNNKAKVSFSIIVVGRTFRVLQTIREPVTVSEHDFLIDA</sequence>
<gene>
    <name evidence="1" type="ORF">CPELLU_LOCUS20660</name>
</gene>
<accession>A0A9N9KK66</accession>
<reference evidence="1" key="1">
    <citation type="submission" date="2021-06" db="EMBL/GenBank/DDBJ databases">
        <authorList>
            <person name="Kallberg Y."/>
            <person name="Tangrot J."/>
            <person name="Rosling A."/>
        </authorList>
    </citation>
    <scope>NUCLEOTIDE SEQUENCE</scope>
    <source>
        <strain evidence="1">FL966</strain>
    </source>
</reference>
<keyword evidence="2" id="KW-1185">Reference proteome</keyword>
<feature type="non-terminal residue" evidence="1">
    <location>
        <position position="1"/>
    </location>
</feature>
<dbReference type="EMBL" id="CAJVQA010064893">
    <property type="protein sequence ID" value="CAG8830864.1"/>
    <property type="molecule type" value="Genomic_DNA"/>
</dbReference>
<evidence type="ECO:0000313" key="2">
    <source>
        <dbReference type="Proteomes" id="UP000789759"/>
    </source>
</evidence>
<dbReference type="AlphaFoldDB" id="A0A9N9KK66"/>
<comment type="caution">
    <text evidence="1">The sequence shown here is derived from an EMBL/GenBank/DDBJ whole genome shotgun (WGS) entry which is preliminary data.</text>
</comment>
<proteinExistence type="predicted"/>
<dbReference type="Proteomes" id="UP000789759">
    <property type="component" value="Unassembled WGS sequence"/>
</dbReference>
<evidence type="ECO:0000313" key="1">
    <source>
        <dbReference type="EMBL" id="CAG8830864.1"/>
    </source>
</evidence>
<protein>
    <submittedName>
        <fullName evidence="1">4485_t:CDS:1</fullName>
    </submittedName>
</protein>